<accession>A0A9P0LYK5</accession>
<keyword evidence="2" id="KW-1185">Reference proteome</keyword>
<organism evidence="1 2">
    <name type="scientific">Acanthoscelides obtectus</name>
    <name type="common">Bean weevil</name>
    <name type="synonym">Bruchus obtectus</name>
    <dbReference type="NCBI Taxonomy" id="200917"/>
    <lineage>
        <taxon>Eukaryota</taxon>
        <taxon>Metazoa</taxon>
        <taxon>Ecdysozoa</taxon>
        <taxon>Arthropoda</taxon>
        <taxon>Hexapoda</taxon>
        <taxon>Insecta</taxon>
        <taxon>Pterygota</taxon>
        <taxon>Neoptera</taxon>
        <taxon>Endopterygota</taxon>
        <taxon>Coleoptera</taxon>
        <taxon>Polyphaga</taxon>
        <taxon>Cucujiformia</taxon>
        <taxon>Chrysomeloidea</taxon>
        <taxon>Chrysomelidae</taxon>
        <taxon>Bruchinae</taxon>
        <taxon>Bruchini</taxon>
        <taxon>Acanthoscelides</taxon>
    </lineage>
</organism>
<gene>
    <name evidence="1" type="ORF">ACAOBT_LOCUS27262</name>
</gene>
<sequence length="51" mass="5987">MNPMNFQPDFQTIFEGQGHGHVAYFSSSKYCLKCFLRKCDANKIFDLMTLY</sequence>
<name>A0A9P0LYK5_ACAOB</name>
<dbReference type="AlphaFoldDB" id="A0A9P0LYK5"/>
<comment type="caution">
    <text evidence="1">The sequence shown here is derived from an EMBL/GenBank/DDBJ whole genome shotgun (WGS) entry which is preliminary data.</text>
</comment>
<proteinExistence type="predicted"/>
<evidence type="ECO:0000313" key="1">
    <source>
        <dbReference type="EMBL" id="CAH2003200.1"/>
    </source>
</evidence>
<dbReference type="EMBL" id="CAKOFQ010007531">
    <property type="protein sequence ID" value="CAH2003200.1"/>
    <property type="molecule type" value="Genomic_DNA"/>
</dbReference>
<protein>
    <submittedName>
        <fullName evidence="1">Uncharacterized protein</fullName>
    </submittedName>
</protein>
<evidence type="ECO:0000313" key="2">
    <source>
        <dbReference type="Proteomes" id="UP001152888"/>
    </source>
</evidence>
<dbReference type="Proteomes" id="UP001152888">
    <property type="component" value="Unassembled WGS sequence"/>
</dbReference>
<reference evidence="1" key="1">
    <citation type="submission" date="2022-03" db="EMBL/GenBank/DDBJ databases">
        <authorList>
            <person name="Sayadi A."/>
        </authorList>
    </citation>
    <scope>NUCLEOTIDE SEQUENCE</scope>
</reference>